<evidence type="ECO:0000256" key="4">
    <source>
        <dbReference type="ARBA" id="ARBA00023163"/>
    </source>
</evidence>
<dbReference type="Pfam" id="PF03466">
    <property type="entry name" value="LysR_substrate"/>
    <property type="match status" value="1"/>
</dbReference>
<dbReference type="InterPro" id="IPR050389">
    <property type="entry name" value="LysR-type_TF"/>
</dbReference>
<comment type="caution">
    <text evidence="6">The sequence shown here is derived from an EMBL/GenBank/DDBJ whole genome shotgun (WGS) entry which is preliminary data.</text>
</comment>
<organism evidence="6 7">
    <name type="scientific">Mesopusillimonas faecipullorum</name>
    <dbReference type="NCBI Taxonomy" id="2755040"/>
    <lineage>
        <taxon>Bacteria</taxon>
        <taxon>Pseudomonadati</taxon>
        <taxon>Pseudomonadota</taxon>
        <taxon>Betaproteobacteria</taxon>
        <taxon>Burkholderiales</taxon>
        <taxon>Alcaligenaceae</taxon>
        <taxon>Mesopusillimonas</taxon>
    </lineage>
</organism>
<evidence type="ECO:0000256" key="2">
    <source>
        <dbReference type="ARBA" id="ARBA00023015"/>
    </source>
</evidence>
<gene>
    <name evidence="6" type="ORF">H0484_10985</name>
</gene>
<dbReference type="EMBL" id="JACDXW010000005">
    <property type="protein sequence ID" value="MCB5364272.1"/>
    <property type="molecule type" value="Genomic_DNA"/>
</dbReference>
<dbReference type="SUPFAM" id="SSF53850">
    <property type="entry name" value="Periplasmic binding protein-like II"/>
    <property type="match status" value="1"/>
</dbReference>
<evidence type="ECO:0000313" key="6">
    <source>
        <dbReference type="EMBL" id="MCB5364272.1"/>
    </source>
</evidence>
<dbReference type="Pfam" id="PF00126">
    <property type="entry name" value="HTH_1"/>
    <property type="match status" value="1"/>
</dbReference>
<dbReference type="Proteomes" id="UP000776983">
    <property type="component" value="Unassembled WGS sequence"/>
</dbReference>
<dbReference type="PANTHER" id="PTHR30118">
    <property type="entry name" value="HTH-TYPE TRANSCRIPTIONAL REGULATOR LEUO-RELATED"/>
    <property type="match status" value="1"/>
</dbReference>
<dbReference type="PRINTS" id="PR00039">
    <property type="entry name" value="HTHLYSR"/>
</dbReference>
<keyword evidence="4" id="KW-0804">Transcription</keyword>
<dbReference type="SUPFAM" id="SSF46785">
    <property type="entry name" value="Winged helix' DNA-binding domain"/>
    <property type="match status" value="1"/>
</dbReference>
<proteinExistence type="inferred from homology"/>
<dbReference type="RefSeq" id="WP_226954690.1">
    <property type="nucleotide sequence ID" value="NZ_JACDXW010000005.1"/>
</dbReference>
<dbReference type="Gene3D" id="1.10.10.10">
    <property type="entry name" value="Winged helix-like DNA-binding domain superfamily/Winged helix DNA-binding domain"/>
    <property type="match status" value="1"/>
</dbReference>
<name>A0ABS8CE13_9BURK</name>
<keyword evidence="7" id="KW-1185">Reference proteome</keyword>
<feature type="domain" description="HTH lysR-type" evidence="5">
    <location>
        <begin position="6"/>
        <end position="63"/>
    </location>
</feature>
<dbReference type="InterPro" id="IPR036388">
    <property type="entry name" value="WH-like_DNA-bd_sf"/>
</dbReference>
<dbReference type="InterPro" id="IPR000847">
    <property type="entry name" value="LysR_HTH_N"/>
</dbReference>
<evidence type="ECO:0000256" key="1">
    <source>
        <dbReference type="ARBA" id="ARBA00009437"/>
    </source>
</evidence>
<dbReference type="Gene3D" id="3.40.190.10">
    <property type="entry name" value="Periplasmic binding protein-like II"/>
    <property type="match status" value="2"/>
</dbReference>
<dbReference type="PROSITE" id="PS50931">
    <property type="entry name" value="HTH_LYSR"/>
    <property type="match status" value="1"/>
</dbReference>
<reference evidence="6 7" key="1">
    <citation type="submission" date="2020-07" db="EMBL/GenBank/DDBJ databases">
        <title>Pusillimonas sp. nov., isolated from poultry manure in Taiwan.</title>
        <authorList>
            <person name="Lin S.-Y."/>
            <person name="Tang Y.-S."/>
            <person name="Young C.-C."/>
        </authorList>
    </citation>
    <scope>NUCLEOTIDE SEQUENCE [LARGE SCALE GENOMIC DNA]</scope>
    <source>
        <strain evidence="6 7">CC-YST705</strain>
    </source>
</reference>
<accession>A0ABS8CE13</accession>
<keyword evidence="3" id="KW-0238">DNA-binding</keyword>
<protein>
    <submittedName>
        <fullName evidence="6">LysR family transcriptional regulator</fullName>
    </submittedName>
</protein>
<evidence type="ECO:0000256" key="3">
    <source>
        <dbReference type="ARBA" id="ARBA00023125"/>
    </source>
</evidence>
<keyword evidence="2" id="KW-0805">Transcription regulation</keyword>
<dbReference type="InterPro" id="IPR005119">
    <property type="entry name" value="LysR_subst-bd"/>
</dbReference>
<sequence length="305" mass="34058">MNIEKIDLNLLRLFDAIYTRQKISLAADALGISQPAASQGLTRLRGMLGDRLFVRAPGGVRPTPRAERLAASVRNALEILSQALADADGFDPARTQRLFRIQMMSDMGDERYLPKLMREIEQCAPGVRLEVVNLLQDNLSEAFDNAQVDFAFGALPRLQGCNMQPLFDDRYVVFFRKGHPKLWPLNGTSPPVSALQALEFVAVHAHADTLRIVKLLGLESRVRLITQNFLALPAIIGETNLCVLIPASTARVFNHAGGFGTISPDVPLSGMTISLHWSRRFHDDPAIIWFRQMSRRLFAKTPYQE</sequence>
<comment type="similarity">
    <text evidence="1">Belongs to the LysR transcriptional regulatory family.</text>
</comment>
<dbReference type="PANTHER" id="PTHR30118:SF15">
    <property type="entry name" value="TRANSCRIPTIONAL REGULATORY PROTEIN"/>
    <property type="match status" value="1"/>
</dbReference>
<dbReference type="InterPro" id="IPR036390">
    <property type="entry name" value="WH_DNA-bd_sf"/>
</dbReference>
<evidence type="ECO:0000313" key="7">
    <source>
        <dbReference type="Proteomes" id="UP000776983"/>
    </source>
</evidence>
<evidence type="ECO:0000259" key="5">
    <source>
        <dbReference type="PROSITE" id="PS50931"/>
    </source>
</evidence>